<gene>
    <name evidence="3" type="ORF">BCAL_0993</name>
</gene>
<feature type="compositionally biased region" description="Gly residues" evidence="1">
    <location>
        <begin position="1"/>
        <end position="12"/>
    </location>
</feature>
<dbReference type="AlphaFoldDB" id="A0A087A7I1"/>
<proteinExistence type="predicted"/>
<evidence type="ECO:0000256" key="2">
    <source>
        <dbReference type="SAM" id="Phobius"/>
    </source>
</evidence>
<dbReference type="EMBL" id="JGYS01000007">
    <property type="protein sequence ID" value="KFI54731.1"/>
    <property type="molecule type" value="Genomic_DNA"/>
</dbReference>
<comment type="caution">
    <text evidence="3">The sequence shown here is derived from an EMBL/GenBank/DDBJ whole genome shotgun (WGS) entry which is preliminary data.</text>
</comment>
<organism evidence="3 4">
    <name type="scientific">Bifidobacterium callitrichos DSM 23973</name>
    <dbReference type="NCBI Taxonomy" id="1437609"/>
    <lineage>
        <taxon>Bacteria</taxon>
        <taxon>Bacillati</taxon>
        <taxon>Actinomycetota</taxon>
        <taxon>Actinomycetes</taxon>
        <taxon>Bifidobacteriales</taxon>
        <taxon>Bifidobacteriaceae</taxon>
        <taxon>Bifidobacterium</taxon>
    </lineage>
</organism>
<dbReference type="eggNOG" id="ENOG503304R">
    <property type="taxonomic scope" value="Bacteria"/>
</dbReference>
<keyword evidence="2" id="KW-0812">Transmembrane</keyword>
<keyword evidence="2" id="KW-0472">Membrane</keyword>
<accession>A0A087A7I1</accession>
<protein>
    <submittedName>
        <fullName evidence="3">Uncharacterized protein</fullName>
    </submittedName>
</protein>
<keyword evidence="2" id="KW-1133">Transmembrane helix</keyword>
<dbReference type="STRING" id="1437609.BCAL_0993"/>
<dbReference type="Proteomes" id="UP000029072">
    <property type="component" value="Unassembled WGS sequence"/>
</dbReference>
<feature type="compositionally biased region" description="Low complexity" evidence="1">
    <location>
        <begin position="18"/>
        <end position="38"/>
    </location>
</feature>
<feature type="compositionally biased region" description="Basic residues" evidence="1">
    <location>
        <begin position="40"/>
        <end position="49"/>
    </location>
</feature>
<evidence type="ECO:0000313" key="4">
    <source>
        <dbReference type="Proteomes" id="UP000029072"/>
    </source>
</evidence>
<name>A0A087A7I1_9BIFI</name>
<feature type="transmembrane region" description="Helical" evidence="2">
    <location>
        <begin position="59"/>
        <end position="80"/>
    </location>
</feature>
<evidence type="ECO:0000313" key="3">
    <source>
        <dbReference type="EMBL" id="KFI54731.1"/>
    </source>
</evidence>
<reference evidence="3 4" key="1">
    <citation type="submission" date="2014-03" db="EMBL/GenBank/DDBJ databases">
        <title>Genomics of Bifidobacteria.</title>
        <authorList>
            <person name="Ventura M."/>
            <person name="Milani C."/>
            <person name="Lugli G.A."/>
        </authorList>
    </citation>
    <scope>NUCLEOTIDE SEQUENCE [LARGE SCALE GENOMIC DNA]</scope>
    <source>
        <strain evidence="3 4">DSM 23973</strain>
    </source>
</reference>
<dbReference type="RefSeq" id="WP_238549631.1">
    <property type="nucleotide sequence ID" value="NZ_JDUV01000005.1"/>
</dbReference>
<evidence type="ECO:0000256" key="1">
    <source>
        <dbReference type="SAM" id="MobiDB-lite"/>
    </source>
</evidence>
<feature type="region of interest" description="Disordered" evidence="1">
    <location>
        <begin position="1"/>
        <end position="49"/>
    </location>
</feature>
<sequence length="245" mass="25652">MGGTVNPGGAGRPGMTSGNGASGRSAGSDRSGGSSAGRPNGKKRKLSKRQRAIYRRRRIVVFSALVVVLFVLGFTVYSLGRGAGAVINVATGNASHAVLERSTSPEPHHSATVKNCTAKNTRLELTAKTATVAVGGSLDWVATITHEGSDSCIIDASDSGRVLTITSGGETVWRSDSCPTEARTLLMAKGDKDVQTITWNASRTSDQCVKNRDDLPKVDRGTYVGVLSLKNAPKVKSQPVTVEVQ</sequence>